<evidence type="ECO:0000313" key="1">
    <source>
        <dbReference type="EMBL" id="RPA94620.1"/>
    </source>
</evidence>
<organism evidence="1 2">
    <name type="scientific">Choiromyces venosus 120613-1</name>
    <dbReference type="NCBI Taxonomy" id="1336337"/>
    <lineage>
        <taxon>Eukaryota</taxon>
        <taxon>Fungi</taxon>
        <taxon>Dikarya</taxon>
        <taxon>Ascomycota</taxon>
        <taxon>Pezizomycotina</taxon>
        <taxon>Pezizomycetes</taxon>
        <taxon>Pezizales</taxon>
        <taxon>Tuberaceae</taxon>
        <taxon>Choiromyces</taxon>
    </lineage>
</organism>
<dbReference type="Proteomes" id="UP000276215">
    <property type="component" value="Unassembled WGS sequence"/>
</dbReference>
<evidence type="ECO:0000313" key="2">
    <source>
        <dbReference type="Proteomes" id="UP000276215"/>
    </source>
</evidence>
<gene>
    <name evidence="1" type="ORF">L873DRAFT_1814190</name>
</gene>
<keyword evidence="2" id="KW-1185">Reference proteome</keyword>
<reference evidence="1 2" key="1">
    <citation type="journal article" date="2018" name="Nat. Ecol. Evol.">
        <title>Pezizomycetes genomes reveal the molecular basis of ectomycorrhizal truffle lifestyle.</title>
        <authorList>
            <person name="Murat C."/>
            <person name="Payen T."/>
            <person name="Noel B."/>
            <person name="Kuo A."/>
            <person name="Morin E."/>
            <person name="Chen J."/>
            <person name="Kohler A."/>
            <person name="Krizsan K."/>
            <person name="Balestrini R."/>
            <person name="Da Silva C."/>
            <person name="Montanini B."/>
            <person name="Hainaut M."/>
            <person name="Levati E."/>
            <person name="Barry K.W."/>
            <person name="Belfiori B."/>
            <person name="Cichocki N."/>
            <person name="Clum A."/>
            <person name="Dockter R.B."/>
            <person name="Fauchery L."/>
            <person name="Guy J."/>
            <person name="Iotti M."/>
            <person name="Le Tacon F."/>
            <person name="Lindquist E.A."/>
            <person name="Lipzen A."/>
            <person name="Malagnac F."/>
            <person name="Mello A."/>
            <person name="Molinier V."/>
            <person name="Miyauchi S."/>
            <person name="Poulain J."/>
            <person name="Riccioni C."/>
            <person name="Rubini A."/>
            <person name="Sitrit Y."/>
            <person name="Splivallo R."/>
            <person name="Traeger S."/>
            <person name="Wang M."/>
            <person name="Zifcakova L."/>
            <person name="Wipf D."/>
            <person name="Zambonelli A."/>
            <person name="Paolocci F."/>
            <person name="Nowrousian M."/>
            <person name="Ottonello S."/>
            <person name="Baldrian P."/>
            <person name="Spatafora J.W."/>
            <person name="Henrissat B."/>
            <person name="Nagy L.G."/>
            <person name="Aury J.M."/>
            <person name="Wincker P."/>
            <person name="Grigoriev I.V."/>
            <person name="Bonfante P."/>
            <person name="Martin F.M."/>
        </authorList>
    </citation>
    <scope>NUCLEOTIDE SEQUENCE [LARGE SCALE GENOMIC DNA]</scope>
    <source>
        <strain evidence="1 2">120613-1</strain>
    </source>
</reference>
<name>A0A3N4JDV5_9PEZI</name>
<dbReference type="AlphaFoldDB" id="A0A3N4JDV5"/>
<accession>A0A3N4JDV5</accession>
<protein>
    <submittedName>
        <fullName evidence="1">Uncharacterized protein</fullName>
    </submittedName>
</protein>
<sequence>MFIRLAVGLAPCRANPVQATPPNLRTNPSSLPALLPLSLVTDNRILLHPHICRANISGSAPGYRFLGLAGYSLIGFFEGVSRHRQGVETD</sequence>
<dbReference type="EMBL" id="ML120435">
    <property type="protein sequence ID" value="RPA94620.1"/>
    <property type="molecule type" value="Genomic_DNA"/>
</dbReference>
<proteinExistence type="predicted"/>